<dbReference type="Pfam" id="PF00694">
    <property type="entry name" value="Aconitase_C"/>
    <property type="match status" value="1"/>
</dbReference>
<evidence type="ECO:0000256" key="6">
    <source>
        <dbReference type="ARBA" id="ARBA00023014"/>
    </source>
</evidence>
<dbReference type="CDD" id="cd01580">
    <property type="entry name" value="AcnA_IRP_Swivel"/>
    <property type="match status" value="1"/>
</dbReference>
<dbReference type="Pfam" id="PF00330">
    <property type="entry name" value="Aconitase"/>
    <property type="match status" value="1"/>
</dbReference>
<dbReference type="InterPro" id="IPR036008">
    <property type="entry name" value="Aconitase_4Fe-4S_dom"/>
</dbReference>
<evidence type="ECO:0000259" key="11">
    <source>
        <dbReference type="Pfam" id="PF00694"/>
    </source>
</evidence>
<evidence type="ECO:0000256" key="7">
    <source>
        <dbReference type="ARBA" id="ARBA00023239"/>
    </source>
</evidence>
<dbReference type="UniPathway" id="UPA00223">
    <property type="reaction ID" value="UER00718"/>
</dbReference>
<dbReference type="NCBIfam" id="NF006757">
    <property type="entry name" value="PRK09277.1"/>
    <property type="match status" value="1"/>
</dbReference>
<dbReference type="GO" id="GO:0046872">
    <property type="term" value="F:metal ion binding"/>
    <property type="evidence" value="ECO:0007669"/>
    <property type="project" value="UniProtKB-KW"/>
</dbReference>
<dbReference type="GO" id="GO:0006099">
    <property type="term" value="P:tricarboxylic acid cycle"/>
    <property type="evidence" value="ECO:0007669"/>
    <property type="project" value="UniProtKB-UniPathway"/>
</dbReference>
<evidence type="ECO:0000256" key="3">
    <source>
        <dbReference type="ARBA" id="ARBA00012926"/>
    </source>
</evidence>
<comment type="cofactor">
    <cofactor evidence="1">
        <name>[4Fe-4S] cluster</name>
        <dbReference type="ChEBI" id="CHEBI:49883"/>
    </cofactor>
</comment>
<keyword evidence="9" id="KW-0004">4Fe-4S</keyword>
<dbReference type="SUPFAM" id="SSF53732">
    <property type="entry name" value="Aconitase iron-sulfur domain"/>
    <property type="match status" value="1"/>
</dbReference>
<evidence type="ECO:0000313" key="14">
    <source>
        <dbReference type="Proteomes" id="UP000182744"/>
    </source>
</evidence>
<dbReference type="InterPro" id="IPR000573">
    <property type="entry name" value="AconitaseA/IPMdHydase_ssu_swvl"/>
</dbReference>
<dbReference type="InterPro" id="IPR015931">
    <property type="entry name" value="Acnase/IPM_dHydase_lsu_aba_1/3"/>
</dbReference>
<evidence type="ECO:0000256" key="2">
    <source>
        <dbReference type="ARBA" id="ARBA00007185"/>
    </source>
</evidence>
<reference evidence="12" key="3">
    <citation type="submission" date="2023-10" db="EMBL/GenBank/DDBJ databases">
        <title>Whole Genome based description of the genera Actinobaculum and Actinotignum reveals a complex phylogenetic relationship within the species included in the genus Actinotignum.</title>
        <authorList>
            <person name="Jensen C.S."/>
            <person name="Dargis R."/>
            <person name="Kemp M."/>
            <person name="Christensen J.J."/>
        </authorList>
    </citation>
    <scope>NUCLEOTIDE SEQUENCE</scope>
    <source>
        <strain evidence="12">Actinobaculum_suis_CCUG19206T</strain>
    </source>
</reference>
<comment type="function">
    <text evidence="9">Catalyzes the isomerization of citrate to isocitrate via cis-aconitate.</text>
</comment>
<dbReference type="InterPro" id="IPR006249">
    <property type="entry name" value="Aconitase/IRP2"/>
</dbReference>
<keyword evidence="14" id="KW-1185">Reference proteome</keyword>
<keyword evidence="6 9" id="KW-0411">Iron-sulfur</keyword>
<dbReference type="SUPFAM" id="SSF52016">
    <property type="entry name" value="LeuD/IlvD-like"/>
    <property type="match status" value="1"/>
</dbReference>
<reference evidence="14" key="1">
    <citation type="submission" date="2016-10" db="EMBL/GenBank/DDBJ databases">
        <authorList>
            <person name="Varghese N."/>
        </authorList>
    </citation>
    <scope>NUCLEOTIDE SEQUENCE [LARGE SCALE GENOMIC DNA]</scope>
    <source>
        <strain evidence="14">DSM 20639</strain>
    </source>
</reference>
<dbReference type="GO" id="GO:0003994">
    <property type="term" value="F:aconitate hydratase activity"/>
    <property type="evidence" value="ECO:0007669"/>
    <property type="project" value="UniProtKB-EC"/>
</dbReference>
<dbReference type="InterPro" id="IPR044137">
    <property type="entry name" value="AcnA_IRP_Swivel"/>
</dbReference>
<evidence type="ECO:0000313" key="12">
    <source>
        <dbReference type="EMBL" id="MDY5153940.1"/>
    </source>
</evidence>
<dbReference type="Proteomes" id="UP000182744">
    <property type="component" value="Unassembled WGS sequence"/>
</dbReference>
<dbReference type="Gene3D" id="3.20.19.10">
    <property type="entry name" value="Aconitase, domain 4"/>
    <property type="match status" value="1"/>
</dbReference>
<dbReference type="PROSITE" id="PS00450">
    <property type="entry name" value="ACONITASE_1"/>
    <property type="match status" value="1"/>
</dbReference>
<protein>
    <recommendedName>
        <fullName evidence="3 9">Aconitate hydratase</fullName>
        <shortName evidence="9">Aconitase</shortName>
        <ecNumber evidence="3 9">4.2.1.3</ecNumber>
    </recommendedName>
</protein>
<proteinExistence type="inferred from homology"/>
<accession>A0A1G6ZT92</accession>
<name>A0A1G6ZT92_9ACTO</name>
<dbReference type="PROSITE" id="PS01244">
    <property type="entry name" value="ACONITASE_2"/>
    <property type="match status" value="1"/>
</dbReference>
<gene>
    <name evidence="12" type="primary">acnA</name>
    <name evidence="12" type="ORF">R6G71_07790</name>
    <name evidence="13" type="ORF">SAMN05421878_101225</name>
</gene>
<dbReference type="RefSeq" id="WP_082160096.1">
    <property type="nucleotide sequence ID" value="NZ_FNAU01000001.1"/>
</dbReference>
<dbReference type="InterPro" id="IPR018136">
    <property type="entry name" value="Aconitase_4Fe-4S_BS"/>
</dbReference>
<comment type="similarity">
    <text evidence="2 9">Belongs to the aconitase/IPM isomerase family.</text>
</comment>
<dbReference type="UniPathway" id="UPA00946"/>
<dbReference type="EC" id="4.2.1.3" evidence="3 9"/>
<dbReference type="InterPro" id="IPR015928">
    <property type="entry name" value="Aconitase/3IPM_dehydase_swvl"/>
</dbReference>
<keyword evidence="4" id="KW-0479">Metal-binding</keyword>
<evidence type="ECO:0000256" key="8">
    <source>
        <dbReference type="ARBA" id="ARBA00023501"/>
    </source>
</evidence>
<evidence type="ECO:0000256" key="9">
    <source>
        <dbReference type="RuleBase" id="RU361275"/>
    </source>
</evidence>
<feature type="domain" description="Aconitase A/isopropylmalate dehydratase small subunit swivel" evidence="11">
    <location>
        <begin position="709"/>
        <end position="835"/>
    </location>
</feature>
<organism evidence="13 14">
    <name type="scientific">Actinobaculum suis</name>
    <dbReference type="NCBI Taxonomy" id="1657"/>
    <lineage>
        <taxon>Bacteria</taxon>
        <taxon>Bacillati</taxon>
        <taxon>Actinomycetota</taxon>
        <taxon>Actinomycetes</taxon>
        <taxon>Actinomycetales</taxon>
        <taxon>Actinomycetaceae</taxon>
        <taxon>Actinobaculum</taxon>
    </lineage>
</organism>
<feature type="domain" description="Aconitase/3-isopropylmalate dehydratase large subunit alpha/beta/alpha" evidence="10">
    <location>
        <begin position="80"/>
        <end position="579"/>
    </location>
</feature>
<evidence type="ECO:0000256" key="4">
    <source>
        <dbReference type="ARBA" id="ARBA00022723"/>
    </source>
</evidence>
<dbReference type="PRINTS" id="PR00415">
    <property type="entry name" value="ACONITASE"/>
</dbReference>
<reference evidence="13" key="2">
    <citation type="submission" date="2016-10" db="EMBL/GenBank/DDBJ databases">
        <authorList>
            <person name="de Groot N.N."/>
        </authorList>
    </citation>
    <scope>NUCLEOTIDE SEQUENCE [LARGE SCALE GENOMIC DNA]</scope>
    <source>
        <strain evidence="13">DSM 20639</strain>
    </source>
</reference>
<dbReference type="FunFam" id="3.30.499.10:FF:000005">
    <property type="entry name" value="cytoplasmic aconitate hydratase"/>
    <property type="match status" value="1"/>
</dbReference>
<evidence type="ECO:0000313" key="13">
    <source>
        <dbReference type="EMBL" id="SDE05035.1"/>
    </source>
</evidence>
<dbReference type="GO" id="GO:0051539">
    <property type="term" value="F:4 iron, 4 sulfur cluster binding"/>
    <property type="evidence" value="ECO:0007669"/>
    <property type="project" value="UniProtKB-KW"/>
</dbReference>
<dbReference type="AlphaFoldDB" id="A0A1G6ZT92"/>
<evidence type="ECO:0000259" key="10">
    <source>
        <dbReference type="Pfam" id="PF00330"/>
    </source>
</evidence>
<dbReference type="FunFam" id="3.20.19.10:FF:000001">
    <property type="entry name" value="Aconitate hydratase"/>
    <property type="match status" value="1"/>
</dbReference>
<dbReference type="InterPro" id="IPR001030">
    <property type="entry name" value="Acoase/IPM_deHydtase_lsu_aba"/>
</dbReference>
<dbReference type="EMBL" id="JAWNFU010000005">
    <property type="protein sequence ID" value="MDY5153940.1"/>
    <property type="molecule type" value="Genomic_DNA"/>
</dbReference>
<dbReference type="PANTHER" id="PTHR11670">
    <property type="entry name" value="ACONITASE/IRON-RESPONSIVE ELEMENT FAMILY MEMBER"/>
    <property type="match status" value="1"/>
</dbReference>
<evidence type="ECO:0000256" key="1">
    <source>
        <dbReference type="ARBA" id="ARBA00001966"/>
    </source>
</evidence>
<dbReference type="EMBL" id="FNAU01000001">
    <property type="protein sequence ID" value="SDE05035.1"/>
    <property type="molecule type" value="Genomic_DNA"/>
</dbReference>
<keyword evidence="5 9" id="KW-0408">Iron</keyword>
<dbReference type="NCBIfam" id="NF009520">
    <property type="entry name" value="PRK12881.1"/>
    <property type="match status" value="1"/>
</dbReference>
<keyword evidence="7 9" id="KW-0456">Lyase</keyword>
<sequence>MTFDKEKYASTLEVTTGQSTSLEPAETTTYTYYDLPRLAENTGIELARLPYTIRILLESAVRQYDADRVTSSHLRHLLRWQDTQVKEEYPFRPQRVILQDFTGVPAIVDLASMRDAMAKLGFSPRAINPDIPVDLVIDHSVQVDFFGSEEAIAQNQAKEFERNKERYEFIKWAQNAFDNFKVIPNNTGIVHQVNIEYLAKVIDTYTDAQGRRIAAPDSVFGTDSHTPMVNSLGVLGWGVGGIEAEAAMLGQFSYNPLPEVVGVELTGQLRPEVNATDLVLAITEKLRAFNVVGKFVEFYGEGARALTLPDRATISNMAPEYGATVGFFPIDAETLDYLRVTNRPESQVALVEAYAKRNGLWADPAARIDYSARVSIDLAEIQTAISGPKRPQDRIYLRDVESEFAKTLTRPAGPQGFGLDEAEARKTAQLDFQGEHFTLGHGAIFIAAITSCTNTSNPYVMMAAGLIARNASQRGLQVPAYVKTSLAPGSKTVTDYYINSGLAPYLNALGFNVVGYGCTTCIGNSGPLHPELSKFIAESGIVSASVLSGNRNFEGRINPDIQANYLASPPLVIAFALAGRIDIDFSTTPLGYDAAGAPVFLRDIWPTQEEIADYVHRFVTRDIYSGTYADLYSGNEQWLALPAGTGEVYEWNENSTYIQNPPYFEDMEPETGALPDISGLRVLAKFGDSVTTDHISPAGAIVPTSPAGLYLQERGVEPRDFNSYGSRRGNHEVMMRGTFANIRLTNQIAGGKIGGYTTYWPTGEVMPIYDAAMGYKKSGTGLVILAGKDYGMGSSRDWAAKGASLLNVKAVIARSYERIHRANLVMMGILPLEFMGEEDADSLGLTGTEVFDIALPEKLGIHEVVEVTARDPETGAETSFRALARLDSTADLDYYHNAGILPYVIRNKALA</sequence>
<dbReference type="Proteomes" id="UP001273799">
    <property type="component" value="Unassembled WGS sequence"/>
</dbReference>
<evidence type="ECO:0000256" key="5">
    <source>
        <dbReference type="ARBA" id="ARBA00023004"/>
    </source>
</evidence>
<dbReference type="Gene3D" id="3.30.499.10">
    <property type="entry name" value="Aconitase, domain 3"/>
    <property type="match status" value="2"/>
</dbReference>
<dbReference type="Gene3D" id="6.10.190.10">
    <property type="match status" value="1"/>
</dbReference>
<dbReference type="NCBIfam" id="TIGR01341">
    <property type="entry name" value="aconitase_1"/>
    <property type="match status" value="1"/>
</dbReference>
<comment type="catalytic activity">
    <reaction evidence="8 9">
        <text>citrate = D-threo-isocitrate</text>
        <dbReference type="Rhea" id="RHEA:10336"/>
        <dbReference type="ChEBI" id="CHEBI:15562"/>
        <dbReference type="ChEBI" id="CHEBI:16947"/>
        <dbReference type="EC" id="4.2.1.3"/>
    </reaction>
</comment>